<evidence type="ECO:0000313" key="2">
    <source>
        <dbReference type="EMBL" id="CAH0014837.1"/>
    </source>
</evidence>
<feature type="domain" description="N-acetyltransferase" evidence="1">
    <location>
        <begin position="3"/>
        <end position="220"/>
    </location>
</feature>
<sequence length="224" mass="26021">MPLQVQEVEKADVPLLEPLRAEAFQSNAIEPFLFPRTQQAMSAEEISNKGRERAERVIKEWEANPFMKIFKVIDTDLDNEMIAFAMFLVYRNEEEAKEIKIRHADEIESLFGDRVNLEVARDFLGRLWEVKARLVGKTPHVQLMQLATSPRHQRRGAGQLLVQRGAELADSLHLKSFLDASETGEKLYKKLGYTEVEVLEFDIRKWGGDVDPQRMKFMQREPRH</sequence>
<dbReference type="AlphaFoldDB" id="A0A9N9V161"/>
<dbReference type="InterPro" id="IPR000182">
    <property type="entry name" value="GNAT_dom"/>
</dbReference>
<gene>
    <name evidence="2" type="ORF">CRHIZ90672A_00015970</name>
</gene>
<proteinExistence type="predicted"/>
<protein>
    <recommendedName>
        <fullName evidence="1">N-acetyltransferase domain-containing protein</fullName>
    </recommendedName>
</protein>
<dbReference type="PROSITE" id="PS51186">
    <property type="entry name" value="GNAT"/>
    <property type="match status" value="1"/>
</dbReference>
<dbReference type="GO" id="GO:0016747">
    <property type="term" value="F:acyltransferase activity, transferring groups other than amino-acyl groups"/>
    <property type="evidence" value="ECO:0007669"/>
    <property type="project" value="InterPro"/>
</dbReference>
<dbReference type="PANTHER" id="PTHR42791">
    <property type="entry name" value="GNAT FAMILY ACETYLTRANSFERASE"/>
    <property type="match status" value="1"/>
</dbReference>
<dbReference type="Gene3D" id="3.40.630.30">
    <property type="match status" value="1"/>
</dbReference>
<name>A0A9N9V161_9HYPO</name>
<organism evidence="2 3">
    <name type="scientific">Clonostachys rhizophaga</name>
    <dbReference type="NCBI Taxonomy" id="160324"/>
    <lineage>
        <taxon>Eukaryota</taxon>
        <taxon>Fungi</taxon>
        <taxon>Dikarya</taxon>
        <taxon>Ascomycota</taxon>
        <taxon>Pezizomycotina</taxon>
        <taxon>Sordariomycetes</taxon>
        <taxon>Hypocreomycetidae</taxon>
        <taxon>Hypocreales</taxon>
        <taxon>Bionectriaceae</taxon>
        <taxon>Clonostachys</taxon>
    </lineage>
</organism>
<reference evidence="2" key="1">
    <citation type="submission" date="2021-10" db="EMBL/GenBank/DDBJ databases">
        <authorList>
            <person name="Piombo E."/>
        </authorList>
    </citation>
    <scope>NUCLEOTIDE SEQUENCE</scope>
</reference>
<evidence type="ECO:0000259" key="1">
    <source>
        <dbReference type="PROSITE" id="PS51186"/>
    </source>
</evidence>
<keyword evidence="3" id="KW-1185">Reference proteome</keyword>
<dbReference type="SUPFAM" id="SSF55729">
    <property type="entry name" value="Acyl-CoA N-acyltransferases (Nat)"/>
    <property type="match status" value="1"/>
</dbReference>
<dbReference type="InterPro" id="IPR052523">
    <property type="entry name" value="Trichothecene_AcTrans"/>
</dbReference>
<comment type="caution">
    <text evidence="2">The sequence shown here is derived from an EMBL/GenBank/DDBJ whole genome shotgun (WGS) entry which is preliminary data.</text>
</comment>
<dbReference type="Proteomes" id="UP000696573">
    <property type="component" value="Unassembled WGS sequence"/>
</dbReference>
<accession>A0A9N9V161</accession>
<dbReference type="InterPro" id="IPR016181">
    <property type="entry name" value="Acyl_CoA_acyltransferase"/>
</dbReference>
<dbReference type="EMBL" id="CABFNQ020000441">
    <property type="protein sequence ID" value="CAH0014837.1"/>
    <property type="molecule type" value="Genomic_DNA"/>
</dbReference>
<dbReference type="OrthoDB" id="410198at2759"/>
<evidence type="ECO:0000313" key="3">
    <source>
        <dbReference type="Proteomes" id="UP000696573"/>
    </source>
</evidence>
<dbReference type="Pfam" id="PF00583">
    <property type="entry name" value="Acetyltransf_1"/>
    <property type="match status" value="1"/>
</dbReference>
<dbReference type="PANTHER" id="PTHR42791:SF14">
    <property type="entry name" value="N-ACETYLTRANSFERASE DOMAIN-CONTAINING PROTEIN"/>
    <property type="match status" value="1"/>
</dbReference>